<name>A0A8D8K308_CULPI</name>
<dbReference type="EMBL" id="HBUE01198835">
    <property type="protein sequence ID" value="CAG6528762.1"/>
    <property type="molecule type" value="Transcribed_RNA"/>
</dbReference>
<dbReference type="EMBL" id="HBUE01304934">
    <property type="protein sequence ID" value="CAG6580517.1"/>
    <property type="molecule type" value="Transcribed_RNA"/>
</dbReference>
<evidence type="ECO:0000313" key="2">
    <source>
        <dbReference type="EMBL" id="CAG6580517.1"/>
    </source>
</evidence>
<proteinExistence type="predicted"/>
<feature type="compositionally biased region" description="Basic residues" evidence="1">
    <location>
        <begin position="30"/>
        <end position="41"/>
    </location>
</feature>
<dbReference type="EMBL" id="HBUE01064728">
    <property type="protein sequence ID" value="CAG6470197.1"/>
    <property type="molecule type" value="Transcribed_RNA"/>
</dbReference>
<protein>
    <submittedName>
        <fullName evidence="2">(northern house mosquito) hypothetical protein</fullName>
    </submittedName>
</protein>
<reference evidence="2" key="1">
    <citation type="submission" date="2021-05" db="EMBL/GenBank/DDBJ databases">
        <authorList>
            <person name="Alioto T."/>
            <person name="Alioto T."/>
            <person name="Gomez Garrido J."/>
        </authorList>
    </citation>
    <scope>NUCLEOTIDE SEQUENCE</scope>
</reference>
<accession>A0A8D8K308</accession>
<sequence>MRLRPRRVAARSQRPQSRPLADSLLETSRQRRRQTRPRHRLQQQPNNLASGLARQVLRPERVSSLPTWLNPLRTASRTKRPPPMTTRTNRPRWNSRRSRKKTASFPSGANFVKADGNYSDRGIGKLYIKVNRKVQIMVLADSSIGQILLGPWKIV</sequence>
<feature type="region of interest" description="Disordered" evidence="1">
    <location>
        <begin position="1"/>
        <end position="108"/>
    </location>
</feature>
<evidence type="ECO:0000256" key="1">
    <source>
        <dbReference type="SAM" id="MobiDB-lite"/>
    </source>
</evidence>
<organism evidence="2">
    <name type="scientific">Culex pipiens</name>
    <name type="common">House mosquito</name>
    <dbReference type="NCBI Taxonomy" id="7175"/>
    <lineage>
        <taxon>Eukaryota</taxon>
        <taxon>Metazoa</taxon>
        <taxon>Ecdysozoa</taxon>
        <taxon>Arthropoda</taxon>
        <taxon>Hexapoda</taxon>
        <taxon>Insecta</taxon>
        <taxon>Pterygota</taxon>
        <taxon>Neoptera</taxon>
        <taxon>Endopterygota</taxon>
        <taxon>Diptera</taxon>
        <taxon>Nematocera</taxon>
        <taxon>Culicoidea</taxon>
        <taxon>Culicidae</taxon>
        <taxon>Culicinae</taxon>
        <taxon>Culicini</taxon>
        <taxon>Culex</taxon>
        <taxon>Culex</taxon>
    </lineage>
</organism>
<feature type="compositionally biased region" description="Basic residues" evidence="1">
    <location>
        <begin position="89"/>
        <end position="102"/>
    </location>
</feature>
<dbReference type="AlphaFoldDB" id="A0A8D8K308"/>